<evidence type="ECO:0000313" key="2">
    <source>
        <dbReference type="Proteomes" id="UP000298652"/>
    </source>
</evidence>
<accession>A0A4U6TTE2</accession>
<dbReference type="EMBL" id="CM016558">
    <property type="protein sequence ID" value="TKW04353.1"/>
    <property type="molecule type" value="Genomic_DNA"/>
</dbReference>
<sequence length="51" mass="5660">MMGLIFSGILCVGLQLYHDKLCSHLLACNFITKEGCIVLYSKVCISNSCIY</sequence>
<proteinExistence type="predicted"/>
<reference evidence="1" key="1">
    <citation type="submission" date="2019-03" db="EMBL/GenBank/DDBJ databases">
        <title>WGS assembly of Setaria viridis.</title>
        <authorList>
            <person name="Huang P."/>
            <person name="Jenkins J."/>
            <person name="Grimwood J."/>
            <person name="Barry K."/>
            <person name="Healey A."/>
            <person name="Mamidi S."/>
            <person name="Sreedasyam A."/>
            <person name="Shu S."/>
            <person name="Feldman M."/>
            <person name="Wu J."/>
            <person name="Yu Y."/>
            <person name="Chen C."/>
            <person name="Johnson J."/>
            <person name="Rokhsar D."/>
            <person name="Baxter I."/>
            <person name="Schmutz J."/>
            <person name="Brutnell T."/>
            <person name="Kellogg E."/>
        </authorList>
    </citation>
    <scope>NUCLEOTIDE SEQUENCE [LARGE SCALE GENOMIC DNA]</scope>
</reference>
<protein>
    <submittedName>
        <fullName evidence="1">Uncharacterized protein</fullName>
    </submittedName>
</protein>
<name>A0A4U6TTE2_SETVI</name>
<gene>
    <name evidence="1" type="ORF">SEVIR_7G103533v2</name>
</gene>
<dbReference type="AlphaFoldDB" id="A0A4U6TTE2"/>
<dbReference type="Proteomes" id="UP000298652">
    <property type="component" value="Chromosome 7"/>
</dbReference>
<keyword evidence="2" id="KW-1185">Reference proteome</keyword>
<evidence type="ECO:0000313" key="1">
    <source>
        <dbReference type="EMBL" id="TKW04353.1"/>
    </source>
</evidence>
<organism evidence="1 2">
    <name type="scientific">Setaria viridis</name>
    <name type="common">Green bristlegrass</name>
    <name type="synonym">Setaria italica subsp. viridis</name>
    <dbReference type="NCBI Taxonomy" id="4556"/>
    <lineage>
        <taxon>Eukaryota</taxon>
        <taxon>Viridiplantae</taxon>
        <taxon>Streptophyta</taxon>
        <taxon>Embryophyta</taxon>
        <taxon>Tracheophyta</taxon>
        <taxon>Spermatophyta</taxon>
        <taxon>Magnoliopsida</taxon>
        <taxon>Liliopsida</taxon>
        <taxon>Poales</taxon>
        <taxon>Poaceae</taxon>
        <taxon>PACMAD clade</taxon>
        <taxon>Panicoideae</taxon>
        <taxon>Panicodae</taxon>
        <taxon>Paniceae</taxon>
        <taxon>Cenchrinae</taxon>
        <taxon>Setaria</taxon>
    </lineage>
</organism>
<dbReference type="Gramene" id="TKW04353">
    <property type="protein sequence ID" value="TKW04353"/>
    <property type="gene ID" value="SEVIR_7G103533v2"/>
</dbReference>